<keyword evidence="2" id="KW-1133">Transmembrane helix</keyword>
<reference evidence="3 4" key="1">
    <citation type="journal article" date="2020" name="Nat. Food">
        <title>A phased Vanilla planifolia genome enables genetic improvement of flavour and production.</title>
        <authorList>
            <person name="Hasing T."/>
            <person name="Tang H."/>
            <person name="Brym M."/>
            <person name="Khazi F."/>
            <person name="Huang T."/>
            <person name="Chambers A.H."/>
        </authorList>
    </citation>
    <scope>NUCLEOTIDE SEQUENCE [LARGE SCALE GENOMIC DNA]</scope>
    <source>
        <tissue evidence="3">Leaf</tissue>
    </source>
</reference>
<evidence type="ECO:0000256" key="1">
    <source>
        <dbReference type="SAM" id="MobiDB-lite"/>
    </source>
</evidence>
<evidence type="ECO:0000256" key="2">
    <source>
        <dbReference type="SAM" id="Phobius"/>
    </source>
</evidence>
<organism evidence="3 4">
    <name type="scientific">Vanilla planifolia</name>
    <name type="common">Vanilla</name>
    <dbReference type="NCBI Taxonomy" id="51239"/>
    <lineage>
        <taxon>Eukaryota</taxon>
        <taxon>Viridiplantae</taxon>
        <taxon>Streptophyta</taxon>
        <taxon>Embryophyta</taxon>
        <taxon>Tracheophyta</taxon>
        <taxon>Spermatophyta</taxon>
        <taxon>Magnoliopsida</taxon>
        <taxon>Liliopsida</taxon>
        <taxon>Asparagales</taxon>
        <taxon>Orchidaceae</taxon>
        <taxon>Vanilloideae</taxon>
        <taxon>Vanilleae</taxon>
        <taxon>Vanilla</taxon>
    </lineage>
</organism>
<comment type="caution">
    <text evidence="3">The sequence shown here is derived from an EMBL/GenBank/DDBJ whole genome shotgun (WGS) entry which is preliminary data.</text>
</comment>
<keyword evidence="2" id="KW-0812">Transmembrane</keyword>
<gene>
    <name evidence="3" type="ORF">HPP92_019188</name>
</gene>
<keyword evidence="2" id="KW-0472">Membrane</keyword>
<evidence type="ECO:0000313" key="3">
    <source>
        <dbReference type="EMBL" id="KAG0465024.1"/>
    </source>
</evidence>
<dbReference type="AlphaFoldDB" id="A0A835UJ37"/>
<evidence type="ECO:0000313" key="4">
    <source>
        <dbReference type="Proteomes" id="UP000639772"/>
    </source>
</evidence>
<feature type="transmembrane region" description="Helical" evidence="2">
    <location>
        <begin position="12"/>
        <end position="34"/>
    </location>
</feature>
<sequence length="63" mass="6910">MAETSFEAYGSGDAMFCVIVLWLSVVSIVIFSCVDHRENSASSSKRLRRTAAARRGDGSYLSF</sequence>
<feature type="region of interest" description="Disordered" evidence="1">
    <location>
        <begin position="38"/>
        <end position="63"/>
    </location>
</feature>
<protein>
    <submittedName>
        <fullName evidence="3">Uncharacterized protein</fullName>
    </submittedName>
</protein>
<name>A0A835UJ37_VANPL</name>
<proteinExistence type="predicted"/>
<dbReference type="Proteomes" id="UP000639772">
    <property type="component" value="Chromosome 10"/>
</dbReference>
<accession>A0A835UJ37</accession>
<dbReference type="EMBL" id="JADCNM010000010">
    <property type="protein sequence ID" value="KAG0465024.1"/>
    <property type="molecule type" value="Genomic_DNA"/>
</dbReference>